<evidence type="ECO:0000259" key="1">
    <source>
        <dbReference type="Pfam" id="PF06056"/>
    </source>
</evidence>
<evidence type="ECO:0000313" key="2">
    <source>
        <dbReference type="EMBL" id="VDZ98598.1"/>
    </source>
</evidence>
<feature type="domain" description="Terminase ATPase subunit N-terminal" evidence="1">
    <location>
        <begin position="12"/>
        <end position="69"/>
    </location>
</feature>
<dbReference type="AlphaFoldDB" id="A0A447N5M7"/>
<dbReference type="InterPro" id="IPR010332">
    <property type="entry name" value="ATPase_terminase-su_N"/>
</dbReference>
<reference evidence="2 3" key="1">
    <citation type="submission" date="2018-12" db="EMBL/GenBank/DDBJ databases">
        <authorList>
            <consortium name="Pathogen Informatics"/>
        </authorList>
    </citation>
    <scope>NUCLEOTIDE SEQUENCE [LARGE SCALE GENOMIC DNA]</scope>
    <source>
        <strain evidence="2 3">NCTC129</strain>
    </source>
</reference>
<evidence type="ECO:0000313" key="3">
    <source>
        <dbReference type="Proteomes" id="UP000282086"/>
    </source>
</evidence>
<name>A0A447N5M7_SALET</name>
<dbReference type="Proteomes" id="UP000282086">
    <property type="component" value="Chromosome"/>
</dbReference>
<accession>A0A447N5M7</accession>
<dbReference type="Pfam" id="PF06056">
    <property type="entry name" value="Terminase_5"/>
    <property type="match status" value="1"/>
</dbReference>
<sequence>MTISTDTTLLHDPRRQASLLYWQGFSVPQIAEMLQVKRPTVQSWKQRDGWDGIAPISRVESSLEARLIQLIAKPQKSGGDFKEIDLLGRQIERLARVNRYSQTGNEADLNPNVANRNKGERKRPKKNFFSDEAVAKLEEIFFDQSFEYQLQWYRAGLAHRIRDILKSARLARRSTFPARHCCARSRPAITRFFCRPVKRRLTCSGNTLSSLRDWLTST</sequence>
<proteinExistence type="predicted"/>
<organism evidence="2 3">
    <name type="scientific">Salmonella enterica I</name>
    <dbReference type="NCBI Taxonomy" id="59201"/>
    <lineage>
        <taxon>Bacteria</taxon>
        <taxon>Pseudomonadati</taxon>
        <taxon>Pseudomonadota</taxon>
        <taxon>Gammaproteobacteria</taxon>
        <taxon>Enterobacterales</taxon>
        <taxon>Enterobacteriaceae</taxon>
        <taxon>Salmonella</taxon>
    </lineage>
</organism>
<gene>
    <name evidence="2" type="ORF">NCTC129_04872</name>
</gene>
<dbReference type="EMBL" id="LR134140">
    <property type="protein sequence ID" value="VDZ98598.1"/>
    <property type="molecule type" value="Genomic_DNA"/>
</dbReference>
<protein>
    <submittedName>
        <fullName evidence="2">Phage terminase ATPase subunit</fullName>
    </submittedName>
</protein>